<dbReference type="Proteomes" id="UP000523007">
    <property type="component" value="Unassembled WGS sequence"/>
</dbReference>
<dbReference type="PROSITE" id="PS00072">
    <property type="entry name" value="ACYL_COA_DH_1"/>
    <property type="match status" value="1"/>
</dbReference>
<dbReference type="SUPFAM" id="SSF47203">
    <property type="entry name" value="Acyl-CoA dehydrogenase C-terminal domain-like"/>
    <property type="match status" value="1"/>
</dbReference>
<evidence type="ECO:0000313" key="10">
    <source>
        <dbReference type="EMBL" id="MBB4935295.1"/>
    </source>
</evidence>
<dbReference type="Gene3D" id="2.40.110.10">
    <property type="entry name" value="Butyryl-CoA Dehydrogenase, subunit A, domain 2"/>
    <property type="match status" value="1"/>
</dbReference>
<dbReference type="PANTHER" id="PTHR43884">
    <property type="entry name" value="ACYL-COA DEHYDROGENASE"/>
    <property type="match status" value="1"/>
</dbReference>
<proteinExistence type="inferred from homology"/>
<organism evidence="10 11">
    <name type="scientific">Lipingzhangella halophila</name>
    <dbReference type="NCBI Taxonomy" id="1783352"/>
    <lineage>
        <taxon>Bacteria</taxon>
        <taxon>Bacillati</taxon>
        <taxon>Actinomycetota</taxon>
        <taxon>Actinomycetes</taxon>
        <taxon>Streptosporangiales</taxon>
        <taxon>Nocardiopsidaceae</taxon>
        <taxon>Lipingzhangella</taxon>
    </lineage>
</organism>
<dbReference type="RefSeq" id="WP_221446386.1">
    <property type="nucleotide sequence ID" value="NZ_JACHJT010000002.1"/>
</dbReference>
<keyword evidence="5 6" id="KW-0560">Oxidoreductase</keyword>
<feature type="domain" description="Acyl-CoA oxidase/dehydrogenase middle" evidence="8">
    <location>
        <begin position="151"/>
        <end position="246"/>
    </location>
</feature>
<feature type="domain" description="Acyl-CoA dehydrogenase/oxidase N-terminal" evidence="9">
    <location>
        <begin position="36"/>
        <end position="145"/>
    </location>
</feature>
<comment type="caution">
    <text evidence="10">The sequence shown here is derived from an EMBL/GenBank/DDBJ whole genome shotgun (WGS) entry which is preliminary data.</text>
</comment>
<dbReference type="SUPFAM" id="SSF56645">
    <property type="entry name" value="Acyl-CoA dehydrogenase NM domain-like"/>
    <property type="match status" value="1"/>
</dbReference>
<reference evidence="10 11" key="1">
    <citation type="submission" date="2020-08" db="EMBL/GenBank/DDBJ databases">
        <title>Sequencing the genomes of 1000 actinobacteria strains.</title>
        <authorList>
            <person name="Klenk H.-P."/>
        </authorList>
    </citation>
    <scope>NUCLEOTIDE SEQUENCE [LARGE SCALE GENOMIC DNA]</scope>
    <source>
        <strain evidence="10 11">DSM 102030</strain>
    </source>
</reference>
<dbReference type="GO" id="GO:0003995">
    <property type="term" value="F:acyl-CoA dehydrogenase activity"/>
    <property type="evidence" value="ECO:0007669"/>
    <property type="project" value="InterPro"/>
</dbReference>
<accession>A0A7W7W6X6</accession>
<evidence type="ECO:0000259" key="8">
    <source>
        <dbReference type="Pfam" id="PF02770"/>
    </source>
</evidence>
<keyword evidence="4 6" id="KW-0274">FAD</keyword>
<evidence type="ECO:0000256" key="6">
    <source>
        <dbReference type="RuleBase" id="RU362125"/>
    </source>
</evidence>
<gene>
    <name evidence="10" type="ORF">F4561_006189</name>
</gene>
<comment type="similarity">
    <text evidence="2 6">Belongs to the acyl-CoA dehydrogenase family.</text>
</comment>
<protein>
    <submittedName>
        <fullName evidence="10">Alkylation response protein AidB-like acyl-CoA dehydrogenase</fullName>
    </submittedName>
</protein>
<dbReference type="Pfam" id="PF02770">
    <property type="entry name" value="Acyl-CoA_dh_M"/>
    <property type="match status" value="1"/>
</dbReference>
<comment type="cofactor">
    <cofactor evidence="1 6">
        <name>FAD</name>
        <dbReference type="ChEBI" id="CHEBI:57692"/>
    </cofactor>
</comment>
<sequence>MTGTLPQARTAIGDSDRYLALHEAVDEPASDALLDDRERHVRSEVRDVVATEVAPRAAEVDRSETFAGESFQALARAGWVGLLFSAEYGGTGDSTVAYAAAMEEITAGCAATSMIFMTQTHAGYPIVLGGDRALVHTHVPPLLTGAAYGSLAITEPNAGSDVSSLRTTARAEAGGDYRISGSKTFITTGDRSNVIVCFATTDRTAQRGGVTAFVLDGASPGVGRGAPLAKMGLHGSTTAELFLDDVPVPASNRLGEPGSGWDIMLRAVAKSRISAAAQGVGFARGAYAHALAHLRERHGKRLPQAAAFELADLRGRILQARLLLLATAREVDRADAPPTAQVAVAKQRCTDLGFSVARAATRLLGGAGDLRDLGVERYVRDAKAAQIYDGTNEIQRLLIARDTDRRLDSLEGRTP</sequence>
<evidence type="ECO:0000256" key="4">
    <source>
        <dbReference type="ARBA" id="ARBA00022827"/>
    </source>
</evidence>
<evidence type="ECO:0000259" key="9">
    <source>
        <dbReference type="Pfam" id="PF02771"/>
    </source>
</evidence>
<evidence type="ECO:0000256" key="3">
    <source>
        <dbReference type="ARBA" id="ARBA00022630"/>
    </source>
</evidence>
<evidence type="ECO:0000256" key="1">
    <source>
        <dbReference type="ARBA" id="ARBA00001974"/>
    </source>
</evidence>
<keyword evidence="3 6" id="KW-0285">Flavoprotein</keyword>
<dbReference type="InterPro" id="IPR037069">
    <property type="entry name" value="AcylCoA_DH/ox_N_sf"/>
</dbReference>
<name>A0A7W7W6X6_9ACTN</name>
<dbReference type="AlphaFoldDB" id="A0A7W7W6X6"/>
<dbReference type="FunFam" id="2.40.110.10:FF:000002">
    <property type="entry name" value="Acyl-CoA dehydrogenase fadE12"/>
    <property type="match status" value="1"/>
</dbReference>
<dbReference type="Gene3D" id="1.20.140.10">
    <property type="entry name" value="Butyryl-CoA Dehydrogenase, subunit A, domain 3"/>
    <property type="match status" value="1"/>
</dbReference>
<dbReference type="Pfam" id="PF02771">
    <property type="entry name" value="Acyl-CoA_dh_N"/>
    <property type="match status" value="1"/>
</dbReference>
<dbReference type="InterPro" id="IPR006091">
    <property type="entry name" value="Acyl-CoA_Oxase/DH_mid-dom"/>
</dbReference>
<dbReference type="InterPro" id="IPR009100">
    <property type="entry name" value="AcylCoA_DH/oxidase_NM_dom_sf"/>
</dbReference>
<dbReference type="InterPro" id="IPR046373">
    <property type="entry name" value="Acyl-CoA_Oxase/DH_mid-dom_sf"/>
</dbReference>
<dbReference type="PANTHER" id="PTHR43884:SF12">
    <property type="entry name" value="ISOVALERYL-COA DEHYDROGENASE, MITOCHONDRIAL-RELATED"/>
    <property type="match status" value="1"/>
</dbReference>
<keyword evidence="11" id="KW-1185">Reference proteome</keyword>
<evidence type="ECO:0000256" key="5">
    <source>
        <dbReference type="ARBA" id="ARBA00023002"/>
    </source>
</evidence>
<dbReference type="InterPro" id="IPR013786">
    <property type="entry name" value="AcylCoA_DH/ox_N"/>
</dbReference>
<dbReference type="Pfam" id="PF00441">
    <property type="entry name" value="Acyl-CoA_dh_1"/>
    <property type="match status" value="1"/>
</dbReference>
<dbReference type="EMBL" id="JACHJT010000002">
    <property type="protein sequence ID" value="MBB4935295.1"/>
    <property type="molecule type" value="Genomic_DNA"/>
</dbReference>
<dbReference type="Gene3D" id="1.10.540.10">
    <property type="entry name" value="Acyl-CoA dehydrogenase/oxidase, N-terminal domain"/>
    <property type="match status" value="1"/>
</dbReference>
<dbReference type="InterPro" id="IPR036250">
    <property type="entry name" value="AcylCo_DH-like_C"/>
</dbReference>
<dbReference type="GO" id="GO:0050660">
    <property type="term" value="F:flavin adenine dinucleotide binding"/>
    <property type="evidence" value="ECO:0007669"/>
    <property type="project" value="InterPro"/>
</dbReference>
<feature type="domain" description="Acyl-CoA dehydrogenase/oxidase C-terminal" evidence="7">
    <location>
        <begin position="258"/>
        <end position="401"/>
    </location>
</feature>
<dbReference type="InterPro" id="IPR009075">
    <property type="entry name" value="AcylCo_DH/oxidase_C"/>
</dbReference>
<dbReference type="PIRSF" id="PIRSF016578">
    <property type="entry name" value="HsaA"/>
    <property type="match status" value="1"/>
</dbReference>
<evidence type="ECO:0000256" key="2">
    <source>
        <dbReference type="ARBA" id="ARBA00009347"/>
    </source>
</evidence>
<evidence type="ECO:0000259" key="7">
    <source>
        <dbReference type="Pfam" id="PF00441"/>
    </source>
</evidence>
<dbReference type="InterPro" id="IPR006089">
    <property type="entry name" value="Acyl-CoA_DH_CS"/>
</dbReference>
<evidence type="ECO:0000313" key="11">
    <source>
        <dbReference type="Proteomes" id="UP000523007"/>
    </source>
</evidence>